<evidence type="ECO:0008006" key="3">
    <source>
        <dbReference type="Google" id="ProtNLM"/>
    </source>
</evidence>
<keyword evidence="2" id="KW-1185">Reference proteome</keyword>
<comment type="caution">
    <text evidence="1">The sequence shown here is derived from an EMBL/GenBank/DDBJ whole genome shotgun (WGS) entry which is preliminary data.</text>
</comment>
<reference evidence="1 2" key="1">
    <citation type="submission" date="2016-10" db="EMBL/GenBank/DDBJ databases">
        <authorList>
            <person name="Varghese N."/>
            <person name="Submissions S."/>
        </authorList>
    </citation>
    <scope>NUCLEOTIDE SEQUENCE [LARGE SCALE GENOMIC DNA]</scope>
    <source>
        <strain evidence="1 2">DSM 26291</strain>
    </source>
</reference>
<sequence>MAELKRHMDVLERVLEGQPHPIRTVNSCSRKSYKTLICEKL</sequence>
<evidence type="ECO:0000313" key="1">
    <source>
        <dbReference type="EMBL" id="SFL78573.1"/>
    </source>
</evidence>
<gene>
    <name evidence="1" type="ORF">SAMN04487868_11027</name>
</gene>
<dbReference type="EMBL" id="FOTV01000010">
    <property type="protein sequence ID" value="SFL78573.1"/>
    <property type="molecule type" value="Genomic_DNA"/>
</dbReference>
<evidence type="ECO:0000313" key="2">
    <source>
        <dbReference type="Proteomes" id="UP000199211"/>
    </source>
</evidence>
<accession>A0ABY1FPF0</accession>
<organism evidence="1 2">
    <name type="scientific">Marinobacter salarius</name>
    <dbReference type="NCBI Taxonomy" id="1420917"/>
    <lineage>
        <taxon>Bacteria</taxon>
        <taxon>Pseudomonadati</taxon>
        <taxon>Pseudomonadota</taxon>
        <taxon>Gammaproteobacteria</taxon>
        <taxon>Pseudomonadales</taxon>
        <taxon>Marinobacteraceae</taxon>
        <taxon>Marinobacter</taxon>
    </lineage>
</organism>
<dbReference type="Proteomes" id="UP000199211">
    <property type="component" value="Unassembled WGS sequence"/>
</dbReference>
<protein>
    <recommendedName>
        <fullName evidence="3">Transposase</fullName>
    </recommendedName>
</protein>
<name>A0ABY1FPF0_9GAMM</name>
<proteinExistence type="predicted"/>